<feature type="compositionally biased region" description="Low complexity" evidence="7">
    <location>
        <begin position="39"/>
        <end position="49"/>
    </location>
</feature>
<keyword evidence="6 8" id="KW-0472">Membrane</keyword>
<feature type="transmembrane region" description="Helical" evidence="8">
    <location>
        <begin position="482"/>
        <end position="502"/>
    </location>
</feature>
<dbReference type="PRINTS" id="PR00783">
    <property type="entry name" value="MINTRINSICP"/>
</dbReference>
<feature type="transmembrane region" description="Helical" evidence="8">
    <location>
        <begin position="538"/>
        <end position="562"/>
    </location>
</feature>
<dbReference type="KEGG" id="psco:LY89DRAFT_736821"/>
<evidence type="ECO:0000256" key="1">
    <source>
        <dbReference type="ARBA" id="ARBA00004141"/>
    </source>
</evidence>
<evidence type="ECO:0000256" key="8">
    <source>
        <dbReference type="SAM" id="Phobius"/>
    </source>
</evidence>
<dbReference type="EMBL" id="KQ947421">
    <property type="protein sequence ID" value="KUJ13824.1"/>
    <property type="molecule type" value="Genomic_DNA"/>
</dbReference>
<dbReference type="PROSITE" id="PS00221">
    <property type="entry name" value="MIP"/>
    <property type="match status" value="1"/>
</dbReference>
<dbReference type="InParanoid" id="A0A194X1G8"/>
<dbReference type="Pfam" id="PF00230">
    <property type="entry name" value="MIP"/>
    <property type="match status" value="1"/>
</dbReference>
<evidence type="ECO:0000313" key="10">
    <source>
        <dbReference type="Proteomes" id="UP000070700"/>
    </source>
</evidence>
<dbReference type="STRING" id="149040.A0A194X1G8"/>
<feature type="region of interest" description="Disordered" evidence="7">
    <location>
        <begin position="185"/>
        <end position="257"/>
    </location>
</feature>
<dbReference type="InterPro" id="IPR022357">
    <property type="entry name" value="MIP_CS"/>
</dbReference>
<evidence type="ECO:0000256" key="5">
    <source>
        <dbReference type="ARBA" id="ARBA00022989"/>
    </source>
</evidence>
<dbReference type="Gene3D" id="1.20.1080.10">
    <property type="entry name" value="Glycerol uptake facilitator protein"/>
    <property type="match status" value="2"/>
</dbReference>
<dbReference type="GO" id="GO:0015250">
    <property type="term" value="F:water channel activity"/>
    <property type="evidence" value="ECO:0007669"/>
    <property type="project" value="TreeGrafter"/>
</dbReference>
<sequence length="605" mass="66839">MAASQARESQPNRPEAESTNRTNRKTRPSNSSRQRETTSKQSTNTQKTQRASHCPNRPNHPTLHSALPRNLPSRLPPLQRPQYSLAGNVGPQAHAPSYVDPRYYDCNPSYRKQKDAPVWGLAKPLPRVVRPGMRKGGHDTREKDGVVENMDAEIDAPGSAEAIPQVGMIDEQRQGEGKNPIEEKARTEADRGYGHQIRQGKGRQQSRRSGNIAGRLRSETSVVDRYGTPKDERSNPLEEWRSRTTSPGSDPFDDAKGDMANRRLSYLSSLREIPTGQPSVYDCQEQADIDLEAGNNIDDWPLEDGEAEEYIREEEDMHNSWPSIRARFREPLAECLATMIAILIGLSTNLSVQTSNNTKGTYFSENWAWGLGVTIGIYIAGGISGGHLNPAISLTLCLYRGFPLRKAGIYISAQILGALIAGLLACGIYKDAILHFDSEAASQVLKEFRQHQLDSMLVEPDYHSTRNQQTSPVQEQHSPMRAGMHAFIVGLLVTALTMAFGFNTGACLNPARDFGPRLATAMVGYGGSVFTVRDAWWFYGAWGATITGALAGGGLYDLAIFVGGESPINYPRGRRRKVQRKCQGGFEDEVVDFQEGYGKRCQEAS</sequence>
<evidence type="ECO:0000256" key="4">
    <source>
        <dbReference type="ARBA" id="ARBA00022692"/>
    </source>
</evidence>
<organism evidence="9 10">
    <name type="scientific">Mollisia scopiformis</name>
    <name type="common">Conifer needle endophyte fungus</name>
    <name type="synonym">Phialocephala scopiformis</name>
    <dbReference type="NCBI Taxonomy" id="149040"/>
    <lineage>
        <taxon>Eukaryota</taxon>
        <taxon>Fungi</taxon>
        <taxon>Dikarya</taxon>
        <taxon>Ascomycota</taxon>
        <taxon>Pezizomycotina</taxon>
        <taxon>Leotiomycetes</taxon>
        <taxon>Helotiales</taxon>
        <taxon>Mollisiaceae</taxon>
        <taxon>Mollisia</taxon>
    </lineage>
</organism>
<evidence type="ECO:0000256" key="2">
    <source>
        <dbReference type="ARBA" id="ARBA00006175"/>
    </source>
</evidence>
<accession>A0A194X1G8</accession>
<feature type="compositionally biased region" description="Basic and acidic residues" evidence="7">
    <location>
        <begin position="227"/>
        <end position="242"/>
    </location>
</feature>
<reference evidence="9 10" key="1">
    <citation type="submission" date="2015-10" db="EMBL/GenBank/DDBJ databases">
        <title>Full genome of DAOMC 229536 Phialocephala scopiformis, a fungal endophyte of spruce producing the potent anti-insectan compound rugulosin.</title>
        <authorList>
            <consortium name="DOE Joint Genome Institute"/>
            <person name="Walker A.K."/>
            <person name="Frasz S.L."/>
            <person name="Seifert K.A."/>
            <person name="Miller J.D."/>
            <person name="Mondo S.J."/>
            <person name="Labutti K."/>
            <person name="Lipzen A."/>
            <person name="Dockter R."/>
            <person name="Kennedy M."/>
            <person name="Grigoriev I.V."/>
            <person name="Spatafora J.W."/>
        </authorList>
    </citation>
    <scope>NUCLEOTIDE SEQUENCE [LARGE SCALE GENOMIC DNA]</scope>
    <source>
        <strain evidence="9 10">CBS 120377</strain>
    </source>
</reference>
<comment type="subcellular location">
    <subcellularLocation>
        <location evidence="1">Membrane</location>
        <topology evidence="1">Multi-pass membrane protein</topology>
    </subcellularLocation>
</comment>
<dbReference type="GeneID" id="28829898"/>
<feature type="transmembrane region" description="Helical" evidence="8">
    <location>
        <begin position="332"/>
        <end position="352"/>
    </location>
</feature>
<dbReference type="InterPro" id="IPR023271">
    <property type="entry name" value="Aquaporin-like"/>
</dbReference>
<evidence type="ECO:0000256" key="6">
    <source>
        <dbReference type="ARBA" id="ARBA00023136"/>
    </source>
</evidence>
<dbReference type="PANTHER" id="PTHR43829">
    <property type="entry name" value="AQUAPORIN OR AQUAGLYCEROPORIN RELATED"/>
    <property type="match status" value="1"/>
</dbReference>
<evidence type="ECO:0000313" key="9">
    <source>
        <dbReference type="EMBL" id="KUJ13824.1"/>
    </source>
</evidence>
<keyword evidence="5 8" id="KW-1133">Transmembrane helix</keyword>
<dbReference type="RefSeq" id="XP_018068179.1">
    <property type="nucleotide sequence ID" value="XM_018220172.1"/>
</dbReference>
<name>A0A194X1G8_MOLSC</name>
<keyword evidence="4 8" id="KW-0812">Transmembrane</keyword>
<dbReference type="InterPro" id="IPR000425">
    <property type="entry name" value="MIP"/>
</dbReference>
<dbReference type="GO" id="GO:0015254">
    <property type="term" value="F:glycerol channel activity"/>
    <property type="evidence" value="ECO:0007669"/>
    <property type="project" value="TreeGrafter"/>
</dbReference>
<feature type="compositionally biased region" description="Polar residues" evidence="7">
    <location>
        <begin position="1"/>
        <end position="21"/>
    </location>
</feature>
<evidence type="ECO:0000256" key="3">
    <source>
        <dbReference type="ARBA" id="ARBA00022448"/>
    </source>
</evidence>
<feature type="region of interest" description="Disordered" evidence="7">
    <location>
        <begin position="1"/>
        <end position="87"/>
    </location>
</feature>
<dbReference type="SUPFAM" id="SSF81338">
    <property type="entry name" value="Aquaporin-like"/>
    <property type="match status" value="1"/>
</dbReference>
<proteinExistence type="inferred from homology"/>
<comment type="similarity">
    <text evidence="2">Belongs to the MIP/aquaporin (TC 1.A.8) family.</text>
</comment>
<dbReference type="InterPro" id="IPR050363">
    <property type="entry name" value="MIP/Aquaporin"/>
</dbReference>
<evidence type="ECO:0000256" key="7">
    <source>
        <dbReference type="SAM" id="MobiDB-lite"/>
    </source>
</evidence>
<dbReference type="Proteomes" id="UP000070700">
    <property type="component" value="Unassembled WGS sequence"/>
</dbReference>
<dbReference type="PANTHER" id="PTHR43829:SF24">
    <property type="entry name" value="MIP AQUAPORIN (EUROFUNG)"/>
    <property type="match status" value="1"/>
</dbReference>
<protein>
    <submittedName>
        <fullName evidence="9">Aquaporin-like protein</fullName>
    </submittedName>
</protein>
<dbReference type="OrthoDB" id="3222at2759"/>
<feature type="transmembrane region" description="Helical" evidence="8">
    <location>
        <begin position="409"/>
        <end position="430"/>
    </location>
</feature>
<dbReference type="AlphaFoldDB" id="A0A194X1G8"/>
<keyword evidence="10" id="KW-1185">Reference proteome</keyword>
<dbReference type="GO" id="GO:0005886">
    <property type="term" value="C:plasma membrane"/>
    <property type="evidence" value="ECO:0007669"/>
    <property type="project" value="TreeGrafter"/>
</dbReference>
<feature type="transmembrane region" description="Helical" evidence="8">
    <location>
        <begin position="367"/>
        <end position="388"/>
    </location>
</feature>
<keyword evidence="3" id="KW-0813">Transport</keyword>
<dbReference type="CDD" id="cd00333">
    <property type="entry name" value="MIP"/>
    <property type="match status" value="1"/>
</dbReference>
<gene>
    <name evidence="9" type="ORF">LY89DRAFT_736821</name>
</gene>